<accession>A0A222E1J5</accession>
<dbReference type="Pfam" id="PF20720">
    <property type="entry name" value="nSTAND3"/>
    <property type="match status" value="1"/>
</dbReference>
<proteinExistence type="predicted"/>
<sequence>MKKEVLKLSALKPKRYLLCTSHSLTPQKSDEIAELIGDYLQSPEDVWGQEDLEEAIRRHPEIEKSHMKLWLSSTAVLERILHSGLETYTQATKDEILGDLKVYVRNPSFDEAVKKLEREKILIVSGPPGVGKTTLARMVAYHYLNDGWNFYAINSLEDGFSKIDDSKPTIFFFDDFPGRIELDRQSLLQRDTALATFVRRVRNSKNARFILTTRAHIFEEARNLSDHVDDRRLQLAKYLLDVGSYTREIKSHILFNHLSVSSLSQGHFSSLLEDDWLKKIVDHKNYNPRLIASVSSDCLDDVVAINYPKYIYHALENPDLVWSKPYRSLDMRLQNLLVALFLEIRSDRKLTS</sequence>
<dbReference type="EMBL" id="CP022540">
    <property type="protein sequence ID" value="ASP20087.1"/>
    <property type="molecule type" value="Genomic_DNA"/>
</dbReference>
<reference evidence="2 3" key="1">
    <citation type="submission" date="2017-07" db="EMBL/GenBank/DDBJ databases">
        <title>Genome Sequence of Antarctobacter heliothermus Strain SMS3 Isolated from a culture of the Diatom Skeletonema marinoi.</title>
        <authorList>
            <person name="Topel M."/>
            <person name="Pinder M.I.M."/>
            <person name="Johansson O.N."/>
            <person name="Kourtchenko O."/>
            <person name="Godhe A."/>
            <person name="Clarke A.K."/>
        </authorList>
    </citation>
    <scope>NUCLEOTIDE SEQUENCE [LARGE SCALE GENOMIC DNA]</scope>
    <source>
        <strain evidence="2 3">SMS3</strain>
    </source>
</reference>
<evidence type="ECO:0000313" key="2">
    <source>
        <dbReference type="EMBL" id="ASP20087.1"/>
    </source>
</evidence>
<dbReference type="AlphaFoldDB" id="A0A222E1J5"/>
<dbReference type="Proteomes" id="UP000203589">
    <property type="component" value="Chromosome"/>
</dbReference>
<keyword evidence="2" id="KW-0067">ATP-binding</keyword>
<dbReference type="InterPro" id="IPR003593">
    <property type="entry name" value="AAA+_ATPase"/>
</dbReference>
<dbReference type="Gene3D" id="3.40.50.300">
    <property type="entry name" value="P-loop containing nucleotide triphosphate hydrolases"/>
    <property type="match status" value="1"/>
</dbReference>
<organism evidence="2 3">
    <name type="scientific">Antarctobacter heliothermus</name>
    <dbReference type="NCBI Taxonomy" id="74033"/>
    <lineage>
        <taxon>Bacteria</taxon>
        <taxon>Pseudomonadati</taxon>
        <taxon>Pseudomonadota</taxon>
        <taxon>Alphaproteobacteria</taxon>
        <taxon>Rhodobacterales</taxon>
        <taxon>Roseobacteraceae</taxon>
        <taxon>Antarctobacter</taxon>
    </lineage>
</organism>
<evidence type="ECO:0000313" key="3">
    <source>
        <dbReference type="Proteomes" id="UP000203589"/>
    </source>
</evidence>
<dbReference type="SMART" id="SM00382">
    <property type="entry name" value="AAA"/>
    <property type="match status" value="1"/>
</dbReference>
<dbReference type="InterPro" id="IPR049050">
    <property type="entry name" value="nSTAND3"/>
</dbReference>
<keyword evidence="3" id="KW-1185">Reference proteome</keyword>
<dbReference type="InterPro" id="IPR027417">
    <property type="entry name" value="P-loop_NTPase"/>
</dbReference>
<dbReference type="GO" id="GO:0005524">
    <property type="term" value="F:ATP binding"/>
    <property type="evidence" value="ECO:0007669"/>
    <property type="project" value="UniProtKB-KW"/>
</dbReference>
<gene>
    <name evidence="2" type="ORF">ANTHELSMS3_01387</name>
</gene>
<name>A0A222E1J5_9RHOB</name>
<evidence type="ECO:0000259" key="1">
    <source>
        <dbReference type="SMART" id="SM00382"/>
    </source>
</evidence>
<dbReference type="CDD" id="cd00009">
    <property type="entry name" value="AAA"/>
    <property type="match status" value="1"/>
</dbReference>
<dbReference type="SUPFAM" id="SSF52540">
    <property type="entry name" value="P-loop containing nucleoside triphosphate hydrolases"/>
    <property type="match status" value="1"/>
</dbReference>
<dbReference type="KEGG" id="aht:ANTHELSMS3_01387"/>
<feature type="domain" description="AAA+ ATPase" evidence="1">
    <location>
        <begin position="118"/>
        <end position="239"/>
    </location>
</feature>
<keyword evidence="2" id="KW-0547">Nucleotide-binding</keyword>
<protein>
    <submittedName>
        <fullName evidence="2">ATP-binding protein</fullName>
    </submittedName>
</protein>